<name>A0A9D1L656_9FIRM</name>
<dbReference type="Pfam" id="PF03703">
    <property type="entry name" value="bPH_2"/>
    <property type="match status" value="1"/>
</dbReference>
<organism evidence="3 4">
    <name type="scientific">Candidatus Allocopromorpha excrementigallinarum</name>
    <dbReference type="NCBI Taxonomy" id="2840742"/>
    <lineage>
        <taxon>Bacteria</taxon>
        <taxon>Bacillati</taxon>
        <taxon>Bacillota</taxon>
        <taxon>Clostridia</taxon>
        <taxon>Eubacteriales</taxon>
        <taxon>Eubacteriaceae</taxon>
        <taxon>Eubacteriaceae incertae sedis</taxon>
        <taxon>Candidatus Allocopromorpha</taxon>
    </lineage>
</organism>
<keyword evidence="1" id="KW-1133">Transmembrane helix</keyword>
<reference evidence="3" key="1">
    <citation type="submission" date="2020-10" db="EMBL/GenBank/DDBJ databases">
        <authorList>
            <person name="Gilroy R."/>
        </authorList>
    </citation>
    <scope>NUCLEOTIDE SEQUENCE</scope>
    <source>
        <strain evidence="3">ChiHcec3-6078</strain>
    </source>
</reference>
<evidence type="ECO:0000313" key="3">
    <source>
        <dbReference type="EMBL" id="HIU26379.1"/>
    </source>
</evidence>
<comment type="caution">
    <text evidence="3">The sequence shown here is derived from an EMBL/GenBank/DDBJ whole genome shotgun (WGS) entry which is preliminary data.</text>
</comment>
<reference evidence="3" key="2">
    <citation type="journal article" date="2021" name="PeerJ">
        <title>Extensive microbial diversity within the chicken gut microbiome revealed by metagenomics and culture.</title>
        <authorList>
            <person name="Gilroy R."/>
            <person name="Ravi A."/>
            <person name="Getino M."/>
            <person name="Pursley I."/>
            <person name="Horton D.L."/>
            <person name="Alikhan N.F."/>
            <person name="Baker D."/>
            <person name="Gharbi K."/>
            <person name="Hall N."/>
            <person name="Watson M."/>
            <person name="Adriaenssens E.M."/>
            <person name="Foster-Nyarko E."/>
            <person name="Jarju S."/>
            <person name="Secka A."/>
            <person name="Antonio M."/>
            <person name="Oren A."/>
            <person name="Chaudhuri R.R."/>
            <person name="La Ragione R."/>
            <person name="Hildebrand F."/>
            <person name="Pallen M.J."/>
        </authorList>
    </citation>
    <scope>NUCLEOTIDE SEQUENCE</scope>
    <source>
        <strain evidence="3">ChiHcec3-6078</strain>
    </source>
</reference>
<dbReference type="Proteomes" id="UP000824090">
    <property type="component" value="Unassembled WGS sequence"/>
</dbReference>
<feature type="domain" description="YdbS-like PH" evidence="2">
    <location>
        <begin position="72"/>
        <end position="146"/>
    </location>
</feature>
<feature type="transmembrane region" description="Helical" evidence="1">
    <location>
        <begin position="20"/>
        <end position="39"/>
    </location>
</feature>
<evidence type="ECO:0000259" key="2">
    <source>
        <dbReference type="Pfam" id="PF03703"/>
    </source>
</evidence>
<dbReference type="PANTHER" id="PTHR34473">
    <property type="entry name" value="UPF0699 TRANSMEMBRANE PROTEIN YDBS"/>
    <property type="match status" value="1"/>
</dbReference>
<sequence length="162" mass="18398">MTYMKPDKKAVKAWRLGRLISFAAILAAALGSLAVYFFLPEARDVFKWILPGTGLLALYKLAGLFVYPAIEYRQWAYMITDEKVEIIHGIFYITRDVIPVVRIQNITVKQGPIYRRYGLYTVEIALASGTFQIVGLTGETADEIAEAVREKLYSRLEKEGNR</sequence>
<evidence type="ECO:0000256" key="1">
    <source>
        <dbReference type="SAM" id="Phobius"/>
    </source>
</evidence>
<feature type="transmembrane region" description="Helical" evidence="1">
    <location>
        <begin position="45"/>
        <end position="70"/>
    </location>
</feature>
<dbReference type="InterPro" id="IPR005182">
    <property type="entry name" value="YdbS-like_PH"/>
</dbReference>
<dbReference type="EMBL" id="DVMP01000145">
    <property type="protein sequence ID" value="HIU26379.1"/>
    <property type="molecule type" value="Genomic_DNA"/>
</dbReference>
<keyword evidence="1" id="KW-0472">Membrane</keyword>
<proteinExistence type="predicted"/>
<evidence type="ECO:0000313" key="4">
    <source>
        <dbReference type="Proteomes" id="UP000824090"/>
    </source>
</evidence>
<accession>A0A9D1L656</accession>
<protein>
    <submittedName>
        <fullName evidence="3">PH domain-containing protein</fullName>
    </submittedName>
</protein>
<dbReference type="PANTHER" id="PTHR34473:SF2">
    <property type="entry name" value="UPF0699 TRANSMEMBRANE PROTEIN YDBT"/>
    <property type="match status" value="1"/>
</dbReference>
<gene>
    <name evidence="3" type="ORF">IAC50_07815</name>
</gene>
<keyword evidence="1" id="KW-0812">Transmembrane</keyword>
<dbReference type="AlphaFoldDB" id="A0A9D1L656"/>